<dbReference type="InterPro" id="IPR002893">
    <property type="entry name" value="Znf_MYND"/>
</dbReference>
<dbReference type="InParanoid" id="A8NVI1"/>
<dbReference type="GO" id="GO:0008270">
    <property type="term" value="F:zinc ion binding"/>
    <property type="evidence" value="ECO:0007669"/>
    <property type="project" value="UniProtKB-KW"/>
</dbReference>
<dbReference type="OrthoDB" id="432970at2759"/>
<dbReference type="Gene3D" id="6.10.140.2220">
    <property type="match status" value="1"/>
</dbReference>
<feature type="domain" description="MYND-type" evidence="5">
    <location>
        <begin position="283"/>
        <end position="328"/>
    </location>
</feature>
<dbReference type="Gene3D" id="1.25.40.20">
    <property type="entry name" value="Ankyrin repeat-containing domain"/>
    <property type="match status" value="1"/>
</dbReference>
<dbReference type="Proteomes" id="UP000001861">
    <property type="component" value="Unassembled WGS sequence"/>
</dbReference>
<dbReference type="eggNOG" id="ENOG502SN6M">
    <property type="taxonomic scope" value="Eukaryota"/>
</dbReference>
<evidence type="ECO:0000313" key="6">
    <source>
        <dbReference type="EMBL" id="EAU85132.1"/>
    </source>
</evidence>
<evidence type="ECO:0000256" key="2">
    <source>
        <dbReference type="ARBA" id="ARBA00022771"/>
    </source>
</evidence>
<evidence type="ECO:0000259" key="5">
    <source>
        <dbReference type="PROSITE" id="PS50865"/>
    </source>
</evidence>
<dbReference type="GeneID" id="6013271"/>
<evidence type="ECO:0000256" key="3">
    <source>
        <dbReference type="ARBA" id="ARBA00022833"/>
    </source>
</evidence>
<keyword evidence="2 4" id="KW-0863">Zinc-finger</keyword>
<dbReference type="InterPro" id="IPR036770">
    <property type="entry name" value="Ankyrin_rpt-contain_sf"/>
</dbReference>
<dbReference type="EMBL" id="AACS02000004">
    <property type="protein sequence ID" value="EAU85132.1"/>
    <property type="molecule type" value="Genomic_DNA"/>
</dbReference>
<dbReference type="KEGG" id="cci:CC1G_08105"/>
<dbReference type="AlphaFoldDB" id="A8NVI1"/>
<keyword evidence="7" id="KW-1185">Reference proteome</keyword>
<comment type="caution">
    <text evidence="6">The sequence shown here is derived from an EMBL/GenBank/DDBJ whole genome shotgun (WGS) entry which is preliminary data.</text>
</comment>
<dbReference type="OMA" id="KWFLDHG"/>
<reference evidence="6 7" key="1">
    <citation type="journal article" date="2010" name="Proc. Natl. Acad. Sci. U.S.A.">
        <title>Insights into evolution of multicellular fungi from the assembled chromosomes of the mushroom Coprinopsis cinerea (Coprinus cinereus).</title>
        <authorList>
            <person name="Stajich J.E."/>
            <person name="Wilke S.K."/>
            <person name="Ahren D."/>
            <person name="Au C.H."/>
            <person name="Birren B.W."/>
            <person name="Borodovsky M."/>
            <person name="Burns C."/>
            <person name="Canback B."/>
            <person name="Casselton L.A."/>
            <person name="Cheng C.K."/>
            <person name="Deng J."/>
            <person name="Dietrich F.S."/>
            <person name="Fargo D.C."/>
            <person name="Farman M.L."/>
            <person name="Gathman A.C."/>
            <person name="Goldberg J."/>
            <person name="Guigo R."/>
            <person name="Hoegger P.J."/>
            <person name="Hooker J.B."/>
            <person name="Huggins A."/>
            <person name="James T.Y."/>
            <person name="Kamada T."/>
            <person name="Kilaru S."/>
            <person name="Kodira C."/>
            <person name="Kues U."/>
            <person name="Kupfer D."/>
            <person name="Kwan H.S."/>
            <person name="Lomsadze A."/>
            <person name="Li W."/>
            <person name="Lilly W.W."/>
            <person name="Ma L.J."/>
            <person name="Mackey A.J."/>
            <person name="Manning G."/>
            <person name="Martin F."/>
            <person name="Muraguchi H."/>
            <person name="Natvig D.O."/>
            <person name="Palmerini H."/>
            <person name="Ramesh M.A."/>
            <person name="Rehmeyer C.J."/>
            <person name="Roe B.A."/>
            <person name="Shenoy N."/>
            <person name="Stanke M."/>
            <person name="Ter-Hovhannisyan V."/>
            <person name="Tunlid A."/>
            <person name="Velagapudi R."/>
            <person name="Vision T.J."/>
            <person name="Zeng Q."/>
            <person name="Zolan M.E."/>
            <person name="Pukkila P.J."/>
        </authorList>
    </citation>
    <scope>NUCLEOTIDE SEQUENCE [LARGE SCALE GENOMIC DNA]</scope>
    <source>
        <strain evidence="7">Okayama-7 / 130 / ATCC MYA-4618 / FGSC 9003</strain>
    </source>
</reference>
<protein>
    <recommendedName>
        <fullName evidence="5">MYND-type domain-containing protein</fullName>
    </recommendedName>
</protein>
<dbReference type="SUPFAM" id="SSF144232">
    <property type="entry name" value="HIT/MYND zinc finger-like"/>
    <property type="match status" value="1"/>
</dbReference>
<evidence type="ECO:0000256" key="1">
    <source>
        <dbReference type="ARBA" id="ARBA00022723"/>
    </source>
</evidence>
<dbReference type="SUPFAM" id="SSF48403">
    <property type="entry name" value="Ankyrin repeat"/>
    <property type="match status" value="1"/>
</dbReference>
<dbReference type="Pfam" id="PF01753">
    <property type="entry name" value="zf-MYND"/>
    <property type="match status" value="1"/>
</dbReference>
<organism evidence="6 7">
    <name type="scientific">Coprinopsis cinerea (strain Okayama-7 / 130 / ATCC MYA-4618 / FGSC 9003)</name>
    <name type="common">Inky cap fungus</name>
    <name type="synonym">Hormographiella aspergillata</name>
    <dbReference type="NCBI Taxonomy" id="240176"/>
    <lineage>
        <taxon>Eukaryota</taxon>
        <taxon>Fungi</taxon>
        <taxon>Dikarya</taxon>
        <taxon>Basidiomycota</taxon>
        <taxon>Agaricomycotina</taxon>
        <taxon>Agaricomycetes</taxon>
        <taxon>Agaricomycetidae</taxon>
        <taxon>Agaricales</taxon>
        <taxon>Agaricineae</taxon>
        <taxon>Psathyrellaceae</taxon>
        <taxon>Coprinopsis</taxon>
    </lineage>
</organism>
<dbReference type="VEuPathDB" id="FungiDB:CC1G_08105"/>
<proteinExistence type="predicted"/>
<keyword evidence="3" id="KW-0862">Zinc</keyword>
<keyword evidence="1" id="KW-0479">Metal-binding</keyword>
<dbReference type="PROSITE" id="PS50865">
    <property type="entry name" value="ZF_MYND_2"/>
    <property type="match status" value="1"/>
</dbReference>
<gene>
    <name evidence="6" type="ORF">CC1G_08105</name>
</gene>
<name>A8NVI1_COPC7</name>
<evidence type="ECO:0000256" key="4">
    <source>
        <dbReference type="PROSITE-ProRule" id="PRU00134"/>
    </source>
</evidence>
<accession>A8NVI1</accession>
<dbReference type="RefSeq" id="XP_001836720.1">
    <property type="nucleotide sequence ID" value="XM_001836668.1"/>
</dbReference>
<evidence type="ECO:0000313" key="7">
    <source>
        <dbReference type="Proteomes" id="UP000001861"/>
    </source>
</evidence>
<sequence length="331" mass="37826">MLNSNKSRNDLIKERFAQLSKYHDTGDGRTVEELLKTNEILRGYEALRLRRYLSTERFVPERDFDALGFILMSGNLSDLQLDFEFRIETKLQSLKKESTDATIQQAKDAVIQNLQNVRYGPTGVPIYNVLGQFMVLAPHRKAHYLSIAKWLIEDAKLPVTTLDYSGSSSLRHQLSTKPALELEYAEMLYNAGGCDVNDRNRYGATVAHDIAMIYDWTDAEVVRKAYTAMKWVLEHGGNVDIADSDGMTARTMLKKLARRTPQIWKLVEEEDKRRAELGKDRCCATCGRVEEPEKLKLLRCGKCKGVKYCDPKVRACQRLDWPVHKKTCKAA</sequence>